<evidence type="ECO:0000313" key="3">
    <source>
        <dbReference type="Proteomes" id="UP000253772"/>
    </source>
</evidence>
<dbReference type="OrthoDB" id="5608857at2"/>
<feature type="region of interest" description="Disordered" evidence="1">
    <location>
        <begin position="164"/>
        <end position="203"/>
    </location>
</feature>
<sequence>MSLKPSARLVRGCLRRRRGQGLVLLSLLIALLLMAIAMEGALDVWALQRRRQMEEELLFVGEQYRQAIQSYYLVGRALPASIDDLLEDKRFPVPLHHLRRAYPDPMTGKADWKLLIEGGRIYGVYSSSTAETIKRARFPRRYAEFANARTYAEWQFFYVPPGRGIPGTNPGPQTPAPNTRGGKGAVPGNGNRTSPFAPLRPGG</sequence>
<dbReference type="RefSeq" id="WP_017515691.1">
    <property type="nucleotide sequence ID" value="NZ_CP037901.1"/>
</dbReference>
<evidence type="ECO:0000313" key="2">
    <source>
        <dbReference type="EMBL" id="QBP12634.1"/>
    </source>
</evidence>
<accession>A0A482J0K0</accession>
<reference evidence="2 3" key="1">
    <citation type="submission" date="2019-03" db="EMBL/GenBank/DDBJ databases">
        <title>Comparative insights into the high quality Complete genome sequence of highly metal resistant Cupriavidus metallidurans strain BS1 isolated from a gold-copper mine.</title>
        <authorList>
            <person name="Mazhar H.S."/>
            <person name="Rensing C."/>
        </authorList>
    </citation>
    <scope>NUCLEOTIDE SEQUENCE [LARGE SCALE GENOMIC DNA]</scope>
    <source>
        <strain evidence="2 3">BS1</strain>
    </source>
</reference>
<name>A0A482J0K0_9BURK</name>
<dbReference type="AlphaFoldDB" id="A0A482J0K0"/>
<proteinExistence type="predicted"/>
<gene>
    <name evidence="2" type="ORF">DDF84_023385</name>
</gene>
<dbReference type="Proteomes" id="UP000253772">
    <property type="component" value="Chromosome c2"/>
</dbReference>
<protein>
    <submittedName>
        <fullName evidence="2">Type II secretion system protein</fullName>
    </submittedName>
</protein>
<evidence type="ECO:0000256" key="1">
    <source>
        <dbReference type="SAM" id="MobiDB-lite"/>
    </source>
</evidence>
<dbReference type="EMBL" id="CP037901">
    <property type="protein sequence ID" value="QBP12634.1"/>
    <property type="molecule type" value="Genomic_DNA"/>
</dbReference>
<organism evidence="2 3">
    <name type="scientific">Cupriavidus metallidurans</name>
    <dbReference type="NCBI Taxonomy" id="119219"/>
    <lineage>
        <taxon>Bacteria</taxon>
        <taxon>Pseudomonadati</taxon>
        <taxon>Pseudomonadota</taxon>
        <taxon>Betaproteobacteria</taxon>
        <taxon>Burkholderiales</taxon>
        <taxon>Burkholderiaceae</taxon>
        <taxon>Cupriavidus</taxon>
    </lineage>
</organism>